<comment type="caution">
    <text evidence="2">The sequence shown here is derived from an EMBL/GenBank/DDBJ whole genome shotgun (WGS) entry which is preliminary data.</text>
</comment>
<sequence>MRVLQGELLRPLCGSPLNELDFLHLDRYQVERLHGRGLAECKRLRHLRLARNALVGIPKGALGTSNELWLLDFSRNCISQIEDLSKFAALGSVDLSHNDLSWVALRALARTHVLQLNVAGNPKLQPPANAGAGGHGSDTSTETKRATRSAVLATLPLVWVLNGEFVTAAERKAACQE</sequence>
<name>A0A836CIQ3_9STRA</name>
<keyword evidence="3" id="KW-1185">Reference proteome</keyword>
<dbReference type="Gene3D" id="3.80.10.10">
    <property type="entry name" value="Ribonuclease Inhibitor"/>
    <property type="match status" value="1"/>
</dbReference>
<organism evidence="2 3">
    <name type="scientific">Tribonema minus</name>
    <dbReference type="NCBI Taxonomy" id="303371"/>
    <lineage>
        <taxon>Eukaryota</taxon>
        <taxon>Sar</taxon>
        <taxon>Stramenopiles</taxon>
        <taxon>Ochrophyta</taxon>
        <taxon>PX clade</taxon>
        <taxon>Xanthophyceae</taxon>
        <taxon>Tribonematales</taxon>
        <taxon>Tribonemataceae</taxon>
        <taxon>Tribonema</taxon>
    </lineage>
</organism>
<dbReference type="AlphaFoldDB" id="A0A836CIQ3"/>
<gene>
    <name evidence="2" type="ORF">JKP88DRAFT_138786</name>
</gene>
<accession>A0A836CIQ3</accession>
<dbReference type="InterPro" id="IPR042655">
    <property type="entry name" value="LRC72"/>
</dbReference>
<dbReference type="InterPro" id="IPR032675">
    <property type="entry name" value="LRR_dom_sf"/>
</dbReference>
<dbReference type="Proteomes" id="UP000664859">
    <property type="component" value="Unassembled WGS sequence"/>
</dbReference>
<evidence type="ECO:0000256" key="1">
    <source>
        <dbReference type="SAM" id="MobiDB-lite"/>
    </source>
</evidence>
<feature type="non-terminal residue" evidence="2">
    <location>
        <position position="177"/>
    </location>
</feature>
<dbReference type="EMBL" id="JAFCMP010000105">
    <property type="protein sequence ID" value="KAG5186743.1"/>
    <property type="molecule type" value="Genomic_DNA"/>
</dbReference>
<dbReference type="OrthoDB" id="5954088at2759"/>
<dbReference type="PANTHER" id="PTHR46759">
    <property type="entry name" value="LEUCINE-RICH REPEAT-CONTAINING PROTEIN 72"/>
    <property type="match status" value="1"/>
</dbReference>
<proteinExistence type="predicted"/>
<dbReference type="PROSITE" id="PS51450">
    <property type="entry name" value="LRR"/>
    <property type="match status" value="1"/>
</dbReference>
<feature type="region of interest" description="Disordered" evidence="1">
    <location>
        <begin position="124"/>
        <end position="145"/>
    </location>
</feature>
<dbReference type="InterPro" id="IPR001611">
    <property type="entry name" value="Leu-rich_rpt"/>
</dbReference>
<dbReference type="SUPFAM" id="SSF52075">
    <property type="entry name" value="Outer arm dynein light chain 1"/>
    <property type="match status" value="1"/>
</dbReference>
<evidence type="ECO:0000313" key="3">
    <source>
        <dbReference type="Proteomes" id="UP000664859"/>
    </source>
</evidence>
<dbReference type="Pfam" id="PF13855">
    <property type="entry name" value="LRR_8"/>
    <property type="match status" value="1"/>
</dbReference>
<reference evidence="2" key="1">
    <citation type="submission" date="2021-02" db="EMBL/GenBank/DDBJ databases">
        <title>First Annotated Genome of the Yellow-green Alga Tribonema minus.</title>
        <authorList>
            <person name="Mahan K.M."/>
        </authorList>
    </citation>
    <scope>NUCLEOTIDE SEQUENCE</scope>
    <source>
        <strain evidence="2">UTEX B ZZ1240</strain>
    </source>
</reference>
<dbReference type="PANTHER" id="PTHR46759:SF2">
    <property type="match status" value="1"/>
</dbReference>
<evidence type="ECO:0000313" key="2">
    <source>
        <dbReference type="EMBL" id="KAG5186743.1"/>
    </source>
</evidence>
<protein>
    <submittedName>
        <fullName evidence="2">Uncharacterized protein</fullName>
    </submittedName>
</protein>